<dbReference type="EMBL" id="OFSM01000030">
    <property type="protein sequence ID" value="SOY31709.1"/>
    <property type="molecule type" value="Genomic_DNA"/>
</dbReference>
<dbReference type="SUPFAM" id="SSF109604">
    <property type="entry name" value="HD-domain/PDEase-like"/>
    <property type="match status" value="1"/>
</dbReference>
<dbReference type="CDD" id="cd00077">
    <property type="entry name" value="HDc"/>
    <property type="match status" value="1"/>
</dbReference>
<dbReference type="InterPro" id="IPR003607">
    <property type="entry name" value="HD/PDEase_dom"/>
</dbReference>
<sequence>MTVSEIMVKMVKYSKGNLHDINHFMKVYAYAKTIAECEKVADDEQRIIEIAAIIHDIACPLCREKYGNTNGKLQEKEGAVLAEEFLKGTGLSNEMVNRIIFLVAHHHTFQEVDGIDYQILLEADYLVNADESGYQEANIRNVIDCVFKTSSGKMLLQSVYGIAEGNR</sequence>
<protein>
    <submittedName>
        <fullName evidence="2">HD domain protein</fullName>
    </submittedName>
</protein>
<dbReference type="AlphaFoldDB" id="A0A2K4ZMJ2"/>
<dbReference type="Gene3D" id="1.10.3210.10">
    <property type="entry name" value="Hypothetical protein af1432"/>
    <property type="match status" value="1"/>
</dbReference>
<evidence type="ECO:0000259" key="1">
    <source>
        <dbReference type="Pfam" id="PF01966"/>
    </source>
</evidence>
<accession>A0A2K4ZMJ2</accession>
<dbReference type="InterPro" id="IPR006674">
    <property type="entry name" value="HD_domain"/>
</dbReference>
<organism evidence="2 3">
    <name type="scientific">Acetatifactor muris</name>
    <dbReference type="NCBI Taxonomy" id="879566"/>
    <lineage>
        <taxon>Bacteria</taxon>
        <taxon>Bacillati</taxon>
        <taxon>Bacillota</taxon>
        <taxon>Clostridia</taxon>
        <taxon>Lachnospirales</taxon>
        <taxon>Lachnospiraceae</taxon>
        <taxon>Acetatifactor</taxon>
    </lineage>
</organism>
<evidence type="ECO:0000313" key="3">
    <source>
        <dbReference type="Proteomes" id="UP000236311"/>
    </source>
</evidence>
<reference evidence="2 3" key="1">
    <citation type="submission" date="2018-01" db="EMBL/GenBank/DDBJ databases">
        <authorList>
            <person name="Gaut B.S."/>
            <person name="Morton B.R."/>
            <person name="Clegg M.T."/>
            <person name="Duvall M.R."/>
        </authorList>
    </citation>
    <scope>NUCLEOTIDE SEQUENCE [LARGE SCALE GENOMIC DNA]</scope>
    <source>
        <strain evidence="2">GP69</strain>
    </source>
</reference>
<dbReference type="Proteomes" id="UP000236311">
    <property type="component" value="Unassembled WGS sequence"/>
</dbReference>
<name>A0A2K4ZMJ2_9FIRM</name>
<dbReference type="Pfam" id="PF01966">
    <property type="entry name" value="HD"/>
    <property type="match status" value="1"/>
</dbReference>
<evidence type="ECO:0000313" key="2">
    <source>
        <dbReference type="EMBL" id="SOY31709.1"/>
    </source>
</evidence>
<feature type="domain" description="HD" evidence="1">
    <location>
        <begin position="21"/>
        <end position="126"/>
    </location>
</feature>
<keyword evidence="3" id="KW-1185">Reference proteome</keyword>
<gene>
    <name evidence="2" type="ORF">AMURIS_04457</name>
</gene>
<dbReference type="RefSeq" id="WP_004070544.1">
    <property type="nucleotide sequence ID" value="NZ_JANJZD010000031.1"/>
</dbReference>
<proteinExistence type="predicted"/>
<dbReference type="OrthoDB" id="155250at2"/>